<comment type="caution">
    <text evidence="1">The sequence shown here is derived from an EMBL/GenBank/DDBJ whole genome shotgun (WGS) entry which is preliminary data.</text>
</comment>
<keyword evidence="2" id="KW-1185">Reference proteome</keyword>
<organism evidence="1 2">
    <name type="scientific">Exocentrus adspersus</name>
    <dbReference type="NCBI Taxonomy" id="1586481"/>
    <lineage>
        <taxon>Eukaryota</taxon>
        <taxon>Metazoa</taxon>
        <taxon>Ecdysozoa</taxon>
        <taxon>Arthropoda</taxon>
        <taxon>Hexapoda</taxon>
        <taxon>Insecta</taxon>
        <taxon>Pterygota</taxon>
        <taxon>Neoptera</taxon>
        <taxon>Endopterygota</taxon>
        <taxon>Coleoptera</taxon>
        <taxon>Polyphaga</taxon>
        <taxon>Cucujiformia</taxon>
        <taxon>Chrysomeloidea</taxon>
        <taxon>Cerambycidae</taxon>
        <taxon>Lamiinae</taxon>
        <taxon>Acanthocinini</taxon>
        <taxon>Exocentrus</taxon>
    </lineage>
</organism>
<protein>
    <recommendedName>
        <fullName evidence="3">GIY-YIG domain-containing protein</fullName>
    </recommendedName>
</protein>
<sequence>MDNESNHLRTALSCYRYLSRDIERAIKTRPNIREEGEFSLYCEDRSASEEMEHQHQIHYHEEDIASELIKMLNIYTLRGTKAQKLYYAGWCTGRHVSTRLKEHKSGVKKNNFEKSAVEEHRAGTGHAVELET</sequence>
<gene>
    <name evidence="1" type="ORF">NQ315_016502</name>
</gene>
<dbReference type="Proteomes" id="UP001159042">
    <property type="component" value="Unassembled WGS sequence"/>
</dbReference>
<evidence type="ECO:0000313" key="1">
    <source>
        <dbReference type="EMBL" id="KAJ8919409.1"/>
    </source>
</evidence>
<evidence type="ECO:0000313" key="2">
    <source>
        <dbReference type="Proteomes" id="UP001159042"/>
    </source>
</evidence>
<proteinExistence type="predicted"/>
<accession>A0AAV8VZB8</accession>
<dbReference type="EMBL" id="JANEYG010000018">
    <property type="protein sequence ID" value="KAJ8919409.1"/>
    <property type="molecule type" value="Genomic_DNA"/>
</dbReference>
<dbReference type="AlphaFoldDB" id="A0AAV8VZB8"/>
<reference evidence="1 2" key="1">
    <citation type="journal article" date="2023" name="Insect Mol. Biol.">
        <title>Genome sequencing provides insights into the evolution of gene families encoding plant cell wall-degrading enzymes in longhorned beetles.</title>
        <authorList>
            <person name="Shin N.R."/>
            <person name="Okamura Y."/>
            <person name="Kirsch R."/>
            <person name="Pauchet Y."/>
        </authorList>
    </citation>
    <scope>NUCLEOTIDE SEQUENCE [LARGE SCALE GENOMIC DNA]</scope>
    <source>
        <strain evidence="1">EAD_L_NR</strain>
    </source>
</reference>
<evidence type="ECO:0008006" key="3">
    <source>
        <dbReference type="Google" id="ProtNLM"/>
    </source>
</evidence>
<name>A0AAV8VZB8_9CUCU</name>